<dbReference type="EMBL" id="GBXM01054883">
    <property type="protein sequence ID" value="JAH53694.1"/>
    <property type="molecule type" value="Transcribed_RNA"/>
</dbReference>
<sequence>MNCSSYRCNCIFRTVTCKRKQHIACCFNA</sequence>
<reference evidence="1" key="1">
    <citation type="submission" date="2014-11" db="EMBL/GenBank/DDBJ databases">
        <authorList>
            <person name="Amaro Gonzalez C."/>
        </authorList>
    </citation>
    <scope>NUCLEOTIDE SEQUENCE</scope>
</reference>
<proteinExistence type="predicted"/>
<dbReference type="AlphaFoldDB" id="A0A0E9TJ27"/>
<reference evidence="1" key="2">
    <citation type="journal article" date="2015" name="Fish Shellfish Immunol.">
        <title>Early steps in the European eel (Anguilla anguilla)-Vibrio vulnificus interaction in the gills: Role of the RtxA13 toxin.</title>
        <authorList>
            <person name="Callol A."/>
            <person name="Pajuelo D."/>
            <person name="Ebbesson L."/>
            <person name="Teles M."/>
            <person name="MacKenzie S."/>
            <person name="Amaro C."/>
        </authorList>
    </citation>
    <scope>NUCLEOTIDE SEQUENCE</scope>
</reference>
<organism evidence="1">
    <name type="scientific">Anguilla anguilla</name>
    <name type="common">European freshwater eel</name>
    <name type="synonym">Muraena anguilla</name>
    <dbReference type="NCBI Taxonomy" id="7936"/>
    <lineage>
        <taxon>Eukaryota</taxon>
        <taxon>Metazoa</taxon>
        <taxon>Chordata</taxon>
        <taxon>Craniata</taxon>
        <taxon>Vertebrata</taxon>
        <taxon>Euteleostomi</taxon>
        <taxon>Actinopterygii</taxon>
        <taxon>Neopterygii</taxon>
        <taxon>Teleostei</taxon>
        <taxon>Anguilliformes</taxon>
        <taxon>Anguillidae</taxon>
        <taxon>Anguilla</taxon>
    </lineage>
</organism>
<evidence type="ECO:0000313" key="1">
    <source>
        <dbReference type="EMBL" id="JAH53694.1"/>
    </source>
</evidence>
<name>A0A0E9TJ27_ANGAN</name>
<protein>
    <submittedName>
        <fullName evidence="1">Uncharacterized protein</fullName>
    </submittedName>
</protein>
<accession>A0A0E9TJ27</accession>